<name>N6W5N8_9ACTO</name>
<comment type="function">
    <text evidence="11">Involved in protein export. Acts as a chaperone by maintaining the newly synthesized protein in an open conformation. Functions as a peptidyl-prolyl cis-trans isomerase.</text>
</comment>
<proteinExistence type="inferred from homology"/>
<evidence type="ECO:0000256" key="6">
    <source>
        <dbReference type="ARBA" id="ARBA00023110"/>
    </source>
</evidence>
<dbReference type="HAMAP" id="MF_00303">
    <property type="entry name" value="Trigger_factor_Tig"/>
    <property type="match status" value="1"/>
</dbReference>
<evidence type="ECO:0000256" key="5">
    <source>
        <dbReference type="ARBA" id="ARBA00022618"/>
    </source>
</evidence>
<dbReference type="InterPro" id="IPR037041">
    <property type="entry name" value="Trigger_fac_C_sf"/>
</dbReference>
<evidence type="ECO:0000313" key="16">
    <source>
        <dbReference type="EMBL" id="ENO17805.1"/>
    </source>
</evidence>
<reference evidence="16 17" key="1">
    <citation type="submission" date="2013-03" db="EMBL/GenBank/DDBJ databases">
        <title>Reference genome for the Human Microbiome Project.</title>
        <authorList>
            <person name="Aqrawi P."/>
            <person name="Ayvaz T."/>
            <person name="Bess C."/>
            <person name="Blankenburg K."/>
            <person name="Coyle M."/>
            <person name="Deng J."/>
            <person name="Forbes L."/>
            <person name="Fowler G."/>
            <person name="Francisco L."/>
            <person name="Fu Q."/>
            <person name="Gibbs R."/>
            <person name="Gross S."/>
            <person name="Gubbala S."/>
            <person name="Hale W."/>
            <person name="Hemphill L."/>
            <person name="Highlander S."/>
            <person name="Hirani K."/>
            <person name="Jackson L."/>
            <person name="Jakkamsetti A."/>
            <person name="Javaid M."/>
            <person name="Jayaseelan J.C."/>
            <person name="Jiang H."/>
            <person name="Joshi V."/>
            <person name="Korchina V."/>
            <person name="Kovar C."/>
            <person name="Lara F."/>
            <person name="Lee S."/>
            <person name="Liu Y."/>
            <person name="Mata R."/>
            <person name="Mathew T."/>
            <person name="Munidasa M."/>
            <person name="Muzny D."/>
            <person name="Nazareth L."/>
            <person name="Ngo R."/>
            <person name="Nguyen L."/>
            <person name="Nguyen N."/>
            <person name="Okwuonu G."/>
            <person name="Ongeri F."/>
            <person name="Palculict T."/>
            <person name="Patil S."/>
            <person name="Petrosino J."/>
            <person name="Pham C."/>
            <person name="Pham P."/>
            <person name="Pu L.-L."/>
            <person name="Qin X."/>
            <person name="Qu J."/>
            <person name="Reid J."/>
            <person name="Ross M."/>
            <person name="Ruth R."/>
            <person name="Saada N."/>
            <person name="San Lucas F."/>
            <person name="Santibanez J."/>
            <person name="Shang Y."/>
            <person name="Simmons D."/>
            <person name="Song X.-Z."/>
            <person name="Tang L.-Y."/>
            <person name="Thornton R."/>
            <person name="Warren J."/>
            <person name="Weissenberger G."/>
            <person name="Wilczek-Boney K."/>
            <person name="Worley K."/>
            <person name="Youmans B."/>
            <person name="Zhang J."/>
            <person name="Zhang L."/>
            <person name="Zhao Z."/>
            <person name="Zhou C."/>
            <person name="Zhu D."/>
            <person name="Zhu Y."/>
        </authorList>
    </citation>
    <scope>NUCLEOTIDE SEQUENCE [LARGE SCALE GENOMIC DNA]</scope>
    <source>
        <strain evidence="16 17">F0333</strain>
    </source>
</reference>
<evidence type="ECO:0000256" key="7">
    <source>
        <dbReference type="ARBA" id="ARBA00023186"/>
    </source>
</evidence>
<dbReference type="EC" id="5.2.1.8" evidence="3 11"/>
<dbReference type="Pfam" id="PF05697">
    <property type="entry name" value="Trigger_N"/>
    <property type="match status" value="1"/>
</dbReference>
<feature type="region of interest" description="Disordered" evidence="12">
    <location>
        <begin position="441"/>
        <end position="465"/>
    </location>
</feature>
<dbReference type="STRING" id="888050.HMPREF9004_1715"/>
<sequence length="465" mass="50986">MRPFGRPIPVNVLECTHVKSTVETLEPTKVRLTVEVPYEEMSSEMAKAYKDIAEQVSIPGFRKGKVPARIIDQRFGRAAVIEQVVNEVLPGHYSDAVAEQGLRPMAQPEVEVTEIPNTTGEQGGQLIFTAEVAVVPDFELPEFDENTVITVDSTEVTEEDVTAELDELRGRFATLKTITRKAKTGDYATIDMVATVNGEEVDSVSEVSYEIGSGTMLDGQDKALRGTKADEVVTFVSTLKGGEHEGEEADVTITVKNVKARELPKADDDFAQMVSEFDTMDELMEDLKTQAASSKSSQQALQARDNLLDHLLDKVEILLPESVVEHELSQRLGEDAKPKEKKETRAAIEKEMRSELLSEAIAKKLDVQVSQQELIDYAIQMSQNFGVDINQLFSSPQQMSAVIADLGRAKALIEVLRLVSVKDSEGNDVDLSAFLGDTAEEASEAETLEETSAEAADGEETSIEE</sequence>
<dbReference type="SUPFAM" id="SSF102735">
    <property type="entry name" value="Trigger factor ribosome-binding domain"/>
    <property type="match status" value="1"/>
</dbReference>
<dbReference type="PATRIC" id="fig|888050.3.peg.1651"/>
<dbReference type="PANTHER" id="PTHR30560">
    <property type="entry name" value="TRIGGER FACTOR CHAPERONE AND PEPTIDYL-PROLYL CIS/TRANS ISOMERASE"/>
    <property type="match status" value="1"/>
</dbReference>
<dbReference type="GO" id="GO:0005737">
    <property type="term" value="C:cytoplasm"/>
    <property type="evidence" value="ECO:0007669"/>
    <property type="project" value="UniProtKB-SubCell"/>
</dbReference>
<dbReference type="GO" id="GO:0003755">
    <property type="term" value="F:peptidyl-prolyl cis-trans isomerase activity"/>
    <property type="evidence" value="ECO:0007669"/>
    <property type="project" value="UniProtKB-UniRule"/>
</dbReference>
<evidence type="ECO:0000259" key="14">
    <source>
        <dbReference type="Pfam" id="PF05697"/>
    </source>
</evidence>
<evidence type="ECO:0000256" key="12">
    <source>
        <dbReference type="SAM" id="MobiDB-lite"/>
    </source>
</evidence>
<dbReference type="GO" id="GO:0015031">
    <property type="term" value="P:protein transport"/>
    <property type="evidence" value="ECO:0007669"/>
    <property type="project" value="UniProtKB-UniRule"/>
</dbReference>
<keyword evidence="8 11" id="KW-0413">Isomerase</keyword>
<dbReference type="InterPro" id="IPR008881">
    <property type="entry name" value="Trigger_fac_ribosome-bd_bac"/>
</dbReference>
<gene>
    <name evidence="16" type="primary">tig2</name>
    <name evidence="11" type="synonym">tig</name>
    <name evidence="16" type="ORF">HMPREF9004_1715</name>
</gene>
<comment type="similarity">
    <text evidence="2 11">Belongs to the FKBP-type PPIase family. Tig subfamily.</text>
</comment>
<dbReference type="PANTHER" id="PTHR30560:SF3">
    <property type="entry name" value="TRIGGER FACTOR-LIKE PROTEIN TIG, CHLOROPLASTIC"/>
    <property type="match status" value="1"/>
</dbReference>
<evidence type="ECO:0000256" key="10">
    <source>
        <dbReference type="ARBA" id="ARBA00029986"/>
    </source>
</evidence>
<dbReference type="NCBIfam" id="TIGR00115">
    <property type="entry name" value="tig"/>
    <property type="match status" value="1"/>
</dbReference>
<accession>N6W5N8</accession>
<evidence type="ECO:0000313" key="17">
    <source>
        <dbReference type="Proteomes" id="UP000013015"/>
    </source>
</evidence>
<dbReference type="PIRSF" id="PIRSF003095">
    <property type="entry name" value="Trigger_factor"/>
    <property type="match status" value="1"/>
</dbReference>
<comment type="catalytic activity">
    <reaction evidence="1 11">
        <text>[protein]-peptidylproline (omega=180) = [protein]-peptidylproline (omega=0)</text>
        <dbReference type="Rhea" id="RHEA:16237"/>
        <dbReference type="Rhea" id="RHEA-COMP:10747"/>
        <dbReference type="Rhea" id="RHEA-COMP:10748"/>
        <dbReference type="ChEBI" id="CHEBI:83833"/>
        <dbReference type="ChEBI" id="CHEBI:83834"/>
        <dbReference type="EC" id="5.2.1.8"/>
    </reaction>
</comment>
<evidence type="ECO:0000256" key="4">
    <source>
        <dbReference type="ARBA" id="ARBA00016902"/>
    </source>
</evidence>
<keyword evidence="7 11" id="KW-0143">Chaperone</keyword>
<evidence type="ECO:0000256" key="8">
    <source>
        <dbReference type="ARBA" id="ARBA00023235"/>
    </source>
</evidence>
<dbReference type="GO" id="GO:0044183">
    <property type="term" value="F:protein folding chaperone"/>
    <property type="evidence" value="ECO:0007669"/>
    <property type="project" value="TreeGrafter"/>
</dbReference>
<evidence type="ECO:0000256" key="3">
    <source>
        <dbReference type="ARBA" id="ARBA00013194"/>
    </source>
</evidence>
<dbReference type="Proteomes" id="UP000013015">
    <property type="component" value="Unassembled WGS sequence"/>
</dbReference>
<dbReference type="InterPro" id="IPR036611">
    <property type="entry name" value="Trigger_fac_ribosome-bd_sf"/>
</dbReference>
<dbReference type="GO" id="GO:0051083">
    <property type="term" value="P:'de novo' cotranslational protein folding"/>
    <property type="evidence" value="ECO:0007669"/>
    <property type="project" value="TreeGrafter"/>
</dbReference>
<evidence type="ECO:0000256" key="1">
    <source>
        <dbReference type="ARBA" id="ARBA00000971"/>
    </source>
</evidence>
<evidence type="ECO:0000256" key="11">
    <source>
        <dbReference type="HAMAP-Rule" id="MF_00303"/>
    </source>
</evidence>
<evidence type="ECO:0000259" key="13">
    <source>
        <dbReference type="Pfam" id="PF00254"/>
    </source>
</evidence>
<dbReference type="GO" id="GO:0043022">
    <property type="term" value="F:ribosome binding"/>
    <property type="evidence" value="ECO:0007669"/>
    <property type="project" value="TreeGrafter"/>
</dbReference>
<evidence type="ECO:0000256" key="9">
    <source>
        <dbReference type="ARBA" id="ARBA00023306"/>
    </source>
</evidence>
<protein>
    <recommendedName>
        <fullName evidence="4 11">Trigger factor</fullName>
        <shortName evidence="11">TF</shortName>
        <ecNumber evidence="3 11">5.2.1.8</ecNumber>
    </recommendedName>
    <alternativeName>
        <fullName evidence="10 11">PPIase</fullName>
    </alternativeName>
</protein>
<keyword evidence="6 11" id="KW-0697">Rotamase</keyword>
<dbReference type="AlphaFoldDB" id="N6W5N8"/>
<feature type="domain" description="PPIase FKBP-type" evidence="13">
    <location>
        <begin position="180"/>
        <end position="236"/>
    </location>
</feature>
<feature type="domain" description="Trigger factor C-terminal" evidence="15">
    <location>
        <begin position="279"/>
        <end position="412"/>
    </location>
</feature>
<dbReference type="Pfam" id="PF00254">
    <property type="entry name" value="FKBP_C"/>
    <property type="match status" value="1"/>
</dbReference>
<keyword evidence="9 11" id="KW-0131">Cell cycle</keyword>
<dbReference type="SUPFAM" id="SSF54534">
    <property type="entry name" value="FKBP-like"/>
    <property type="match status" value="1"/>
</dbReference>
<evidence type="ECO:0000259" key="15">
    <source>
        <dbReference type="Pfam" id="PF05698"/>
    </source>
</evidence>
<dbReference type="Gene3D" id="3.10.50.40">
    <property type="match status" value="1"/>
</dbReference>
<dbReference type="Pfam" id="PF05698">
    <property type="entry name" value="Trigger_C"/>
    <property type="match status" value="1"/>
</dbReference>
<dbReference type="GO" id="GO:0043335">
    <property type="term" value="P:protein unfolding"/>
    <property type="evidence" value="ECO:0007669"/>
    <property type="project" value="TreeGrafter"/>
</dbReference>
<comment type="domain">
    <text evidence="11">Consists of 3 domains; the N-terminus binds the ribosome, the middle domain has PPIase activity, while the C-terminus has intrinsic chaperone activity on its own.</text>
</comment>
<dbReference type="InterPro" id="IPR001179">
    <property type="entry name" value="PPIase_FKBP_dom"/>
</dbReference>
<dbReference type="InterPro" id="IPR008880">
    <property type="entry name" value="Trigger_fac_C"/>
</dbReference>
<feature type="domain" description="Trigger factor ribosome-binding bacterial" evidence="14">
    <location>
        <begin position="19"/>
        <end position="168"/>
    </location>
</feature>
<keyword evidence="11" id="KW-0963">Cytoplasm</keyword>
<evidence type="ECO:0000256" key="2">
    <source>
        <dbReference type="ARBA" id="ARBA00005464"/>
    </source>
</evidence>
<dbReference type="SUPFAM" id="SSF109998">
    <property type="entry name" value="Triger factor/SurA peptide-binding domain-like"/>
    <property type="match status" value="1"/>
</dbReference>
<organism evidence="16 17">
    <name type="scientific">Schaalia cardiffensis F0333</name>
    <dbReference type="NCBI Taxonomy" id="888050"/>
    <lineage>
        <taxon>Bacteria</taxon>
        <taxon>Bacillati</taxon>
        <taxon>Actinomycetota</taxon>
        <taxon>Actinomycetes</taxon>
        <taxon>Actinomycetales</taxon>
        <taxon>Actinomycetaceae</taxon>
        <taxon>Schaalia</taxon>
    </lineage>
</organism>
<dbReference type="InterPro" id="IPR005215">
    <property type="entry name" value="Trig_fac"/>
</dbReference>
<keyword evidence="5 11" id="KW-0132">Cell division</keyword>
<dbReference type="eggNOG" id="COG0544">
    <property type="taxonomic scope" value="Bacteria"/>
</dbReference>
<dbReference type="GO" id="GO:0051301">
    <property type="term" value="P:cell division"/>
    <property type="evidence" value="ECO:0007669"/>
    <property type="project" value="UniProtKB-KW"/>
</dbReference>
<comment type="subcellular location">
    <subcellularLocation>
        <location evidence="11">Cytoplasm</location>
    </subcellularLocation>
    <text evidence="11">About half TF is bound to the ribosome near the polypeptide exit tunnel while the other half is free in the cytoplasm.</text>
</comment>
<keyword evidence="17" id="KW-1185">Reference proteome</keyword>
<dbReference type="InterPro" id="IPR027304">
    <property type="entry name" value="Trigger_fact/SurA_dom_sf"/>
</dbReference>
<dbReference type="EMBL" id="AQHZ01000024">
    <property type="protein sequence ID" value="ENO17805.1"/>
    <property type="molecule type" value="Genomic_DNA"/>
</dbReference>
<dbReference type="Gene3D" id="3.30.70.1050">
    <property type="entry name" value="Trigger factor ribosome-binding domain"/>
    <property type="match status" value="1"/>
</dbReference>
<comment type="caution">
    <text evidence="16">The sequence shown here is derived from an EMBL/GenBank/DDBJ whole genome shotgun (WGS) entry which is preliminary data.</text>
</comment>
<dbReference type="Gene3D" id="1.10.3120.10">
    <property type="entry name" value="Trigger factor, C-terminal domain"/>
    <property type="match status" value="1"/>
</dbReference>
<dbReference type="InterPro" id="IPR046357">
    <property type="entry name" value="PPIase_dom_sf"/>
</dbReference>
<dbReference type="HOGENOM" id="CLU_033058_3_0_11"/>